<feature type="transmembrane region" description="Helical" evidence="9">
    <location>
        <begin position="180"/>
        <end position="203"/>
    </location>
</feature>
<evidence type="ECO:0000256" key="3">
    <source>
        <dbReference type="ARBA" id="ARBA00022475"/>
    </source>
</evidence>
<gene>
    <name evidence="10" type="ORF">ANBU17_16260</name>
</gene>
<dbReference type="Proteomes" id="UP000613208">
    <property type="component" value="Unassembled WGS sequence"/>
</dbReference>
<comment type="caution">
    <text evidence="10">The sequence shown here is derived from an EMBL/GenBank/DDBJ whole genome shotgun (WGS) entry which is preliminary data.</text>
</comment>
<keyword evidence="7 9" id="KW-1133">Transmembrane helix</keyword>
<comment type="subcellular location">
    <subcellularLocation>
        <location evidence="1">Cell membrane</location>
        <topology evidence="1">Multi-pass membrane protein</topology>
    </subcellularLocation>
</comment>
<evidence type="ECO:0000256" key="9">
    <source>
        <dbReference type="SAM" id="Phobius"/>
    </source>
</evidence>
<dbReference type="Pfam" id="PF03609">
    <property type="entry name" value="EII-Sor"/>
    <property type="match status" value="1"/>
</dbReference>
<feature type="transmembrane region" description="Helical" evidence="9">
    <location>
        <begin position="95"/>
        <end position="113"/>
    </location>
</feature>
<dbReference type="PANTHER" id="PTHR32502">
    <property type="entry name" value="N-ACETYLGALACTOSAMINE PERMEASE II COMPONENT-RELATED"/>
    <property type="match status" value="1"/>
</dbReference>
<evidence type="ECO:0000256" key="2">
    <source>
        <dbReference type="ARBA" id="ARBA00022448"/>
    </source>
</evidence>
<dbReference type="PANTHER" id="PTHR32502:SF8">
    <property type="entry name" value="N-ACETYLGALACTOSAMINE PERMEASE IIC COMPONENT 1"/>
    <property type="match status" value="1"/>
</dbReference>
<keyword evidence="3" id="KW-1003">Cell membrane</keyword>
<name>A0A916Q6G2_9FIRM</name>
<dbReference type="InterPro" id="IPR004700">
    <property type="entry name" value="PTS_IIC_man"/>
</dbReference>
<proteinExistence type="predicted"/>
<keyword evidence="5" id="KW-0598">Phosphotransferase system</keyword>
<feature type="transmembrane region" description="Helical" evidence="9">
    <location>
        <begin position="70"/>
        <end position="88"/>
    </location>
</feature>
<keyword evidence="4" id="KW-0762">Sugar transport</keyword>
<dbReference type="RefSeq" id="WP_243282588.1">
    <property type="nucleotide sequence ID" value="NZ_BLYI01000033.1"/>
</dbReference>
<dbReference type="EMBL" id="BLYI01000033">
    <property type="protein sequence ID" value="GFO85279.1"/>
    <property type="molecule type" value="Genomic_DNA"/>
</dbReference>
<feature type="transmembrane region" description="Helical" evidence="9">
    <location>
        <begin position="143"/>
        <end position="168"/>
    </location>
</feature>
<protein>
    <submittedName>
        <fullName evidence="10">PTS mannose transporter subunit IIA</fullName>
    </submittedName>
</protein>
<evidence type="ECO:0000313" key="11">
    <source>
        <dbReference type="Proteomes" id="UP000613208"/>
    </source>
</evidence>
<dbReference type="InterPro" id="IPR050303">
    <property type="entry name" value="GatZ_KbaZ_carbometab"/>
</dbReference>
<evidence type="ECO:0000256" key="4">
    <source>
        <dbReference type="ARBA" id="ARBA00022597"/>
    </source>
</evidence>
<reference evidence="10" key="1">
    <citation type="submission" date="2020-06" db="EMBL/GenBank/DDBJ databases">
        <title>Characterization of fructooligosaccharide metabolism and fructooligosaccharide-degrading enzymes in human commensal butyrate producers.</title>
        <authorList>
            <person name="Tanno H."/>
            <person name="Fujii T."/>
            <person name="Hirano K."/>
            <person name="Maeno S."/>
            <person name="Tonozuka T."/>
            <person name="Sakamoto M."/>
            <person name="Ohkuma M."/>
            <person name="Tochio T."/>
            <person name="Endo A."/>
        </authorList>
    </citation>
    <scope>NUCLEOTIDE SEQUENCE</scope>
    <source>
        <strain evidence="10">JCM 17466</strain>
    </source>
</reference>
<accession>A0A916Q6G2</accession>
<evidence type="ECO:0000313" key="10">
    <source>
        <dbReference type="EMBL" id="GFO85279.1"/>
    </source>
</evidence>
<keyword evidence="8 9" id="KW-0472">Membrane</keyword>
<evidence type="ECO:0000256" key="7">
    <source>
        <dbReference type="ARBA" id="ARBA00022989"/>
    </source>
</evidence>
<sequence length="264" mass="28118">MEISIIQAVLCGIVYWLAVGNLPFVGLWSLQRPLVCGLVTGLILGHPVQGAVIGATINLVYLGFMSAGGSMPADMALAGILGTAYAIAGGLDTDTALALAVPIGILGTIVWAGRMTFDSFFVHIADNYIEKEEYHKIWRANVLFPQIMCFCMTAIPCAFAAYFGANYIQGIINMLSGKVLTVFQIIGGLMPALGIAITLQYIFKGESRIFLFAGFLLAVYSGLPLLTLGIIALIVAIVYVQMTSVNEAAAATAAYDDEDDEEDD</sequence>
<keyword evidence="11" id="KW-1185">Reference proteome</keyword>
<feature type="transmembrane region" description="Helical" evidence="9">
    <location>
        <begin position="42"/>
        <end position="64"/>
    </location>
</feature>
<keyword evidence="2" id="KW-0813">Transport</keyword>
<dbReference type="AlphaFoldDB" id="A0A916Q6G2"/>
<keyword evidence="6 9" id="KW-0812">Transmembrane</keyword>
<evidence type="ECO:0000256" key="5">
    <source>
        <dbReference type="ARBA" id="ARBA00022683"/>
    </source>
</evidence>
<dbReference type="GO" id="GO:0005886">
    <property type="term" value="C:plasma membrane"/>
    <property type="evidence" value="ECO:0007669"/>
    <property type="project" value="UniProtKB-SubCell"/>
</dbReference>
<feature type="transmembrane region" description="Helical" evidence="9">
    <location>
        <begin position="6"/>
        <end position="30"/>
    </location>
</feature>
<dbReference type="GO" id="GO:0009401">
    <property type="term" value="P:phosphoenolpyruvate-dependent sugar phosphotransferase system"/>
    <property type="evidence" value="ECO:0007669"/>
    <property type="project" value="UniProtKB-KW"/>
</dbReference>
<dbReference type="PROSITE" id="PS51106">
    <property type="entry name" value="PTS_EIIC_TYPE_4"/>
    <property type="match status" value="1"/>
</dbReference>
<evidence type="ECO:0000256" key="6">
    <source>
        <dbReference type="ARBA" id="ARBA00022692"/>
    </source>
</evidence>
<feature type="transmembrane region" description="Helical" evidence="9">
    <location>
        <begin position="209"/>
        <end position="240"/>
    </location>
</feature>
<organism evidence="10 11">
    <name type="scientific">Anaerostipes butyraticus</name>
    <dbReference type="NCBI Taxonomy" id="645466"/>
    <lineage>
        <taxon>Bacteria</taxon>
        <taxon>Bacillati</taxon>
        <taxon>Bacillota</taxon>
        <taxon>Clostridia</taxon>
        <taxon>Lachnospirales</taxon>
        <taxon>Lachnospiraceae</taxon>
        <taxon>Anaerostipes</taxon>
    </lineage>
</organism>
<evidence type="ECO:0000256" key="1">
    <source>
        <dbReference type="ARBA" id="ARBA00004651"/>
    </source>
</evidence>
<evidence type="ECO:0000256" key="8">
    <source>
        <dbReference type="ARBA" id="ARBA00023136"/>
    </source>
</evidence>